<evidence type="ECO:0000313" key="2">
    <source>
        <dbReference type="EMBL" id="KAA3672258.1"/>
    </source>
</evidence>
<feature type="transmembrane region" description="Helical" evidence="1">
    <location>
        <begin position="12"/>
        <end position="33"/>
    </location>
</feature>
<feature type="non-terminal residue" evidence="2">
    <location>
        <position position="1"/>
    </location>
</feature>
<organism evidence="2 3">
    <name type="scientific">Paragonimus westermani</name>
    <dbReference type="NCBI Taxonomy" id="34504"/>
    <lineage>
        <taxon>Eukaryota</taxon>
        <taxon>Metazoa</taxon>
        <taxon>Spiralia</taxon>
        <taxon>Lophotrochozoa</taxon>
        <taxon>Platyhelminthes</taxon>
        <taxon>Trematoda</taxon>
        <taxon>Digenea</taxon>
        <taxon>Plagiorchiida</taxon>
        <taxon>Troglotremata</taxon>
        <taxon>Troglotrematidae</taxon>
        <taxon>Paragonimus</taxon>
    </lineage>
</organism>
<protein>
    <recommendedName>
        <fullName evidence="4">Ion transport domain-containing protein</fullName>
    </recommendedName>
</protein>
<reference evidence="2 3" key="1">
    <citation type="journal article" date="2019" name="Gigascience">
        <title>Whole-genome sequence of the oriental lung fluke Paragonimus westermani.</title>
        <authorList>
            <person name="Oey H."/>
            <person name="Zakrzewski M."/>
            <person name="Narain K."/>
            <person name="Devi K.R."/>
            <person name="Agatsuma T."/>
            <person name="Nawaratna S."/>
            <person name="Gobert G.N."/>
            <person name="Jones M.K."/>
            <person name="Ragan M.A."/>
            <person name="McManus D.P."/>
            <person name="Krause L."/>
        </authorList>
    </citation>
    <scope>NUCLEOTIDE SEQUENCE [LARGE SCALE GENOMIC DNA]</scope>
    <source>
        <strain evidence="2 3">IND2009</strain>
    </source>
</reference>
<keyword evidence="1" id="KW-0472">Membrane</keyword>
<evidence type="ECO:0000256" key="1">
    <source>
        <dbReference type="SAM" id="Phobius"/>
    </source>
</evidence>
<proteinExistence type="predicted"/>
<keyword evidence="1" id="KW-0812">Transmembrane</keyword>
<dbReference type="Gene3D" id="1.10.287.70">
    <property type="match status" value="1"/>
</dbReference>
<dbReference type="EMBL" id="QNGE01005135">
    <property type="protein sequence ID" value="KAA3672258.1"/>
    <property type="molecule type" value="Genomic_DNA"/>
</dbReference>
<name>A0A5J4NAF6_9TREM</name>
<dbReference type="AlphaFoldDB" id="A0A5J4NAF6"/>
<sequence length="60" mass="6809">TNRAYGPRFNWLYFIPLIVIGSFLLINLVLGVLSGLTNSIRENLNENWTEAAKASWLART</sequence>
<comment type="caution">
    <text evidence="2">The sequence shown here is derived from an EMBL/GenBank/DDBJ whole genome shotgun (WGS) entry which is preliminary data.</text>
</comment>
<gene>
    <name evidence="2" type="ORF">DEA37_0003696</name>
</gene>
<keyword evidence="3" id="KW-1185">Reference proteome</keyword>
<dbReference type="Proteomes" id="UP000324629">
    <property type="component" value="Unassembled WGS sequence"/>
</dbReference>
<keyword evidence="1" id="KW-1133">Transmembrane helix</keyword>
<evidence type="ECO:0000313" key="3">
    <source>
        <dbReference type="Proteomes" id="UP000324629"/>
    </source>
</evidence>
<evidence type="ECO:0008006" key="4">
    <source>
        <dbReference type="Google" id="ProtNLM"/>
    </source>
</evidence>
<accession>A0A5J4NAF6</accession>